<dbReference type="PANTHER" id="PTHR46013:SF4">
    <property type="entry name" value="B-CELL RECEPTOR CD22-RELATED"/>
    <property type="match status" value="1"/>
</dbReference>
<name>A0A8S3U8W2_MYTED</name>
<protein>
    <recommendedName>
        <fullName evidence="1">Fibronectin type-III domain-containing protein</fullName>
    </recommendedName>
</protein>
<feature type="domain" description="Fibronectin type-III" evidence="1">
    <location>
        <begin position="499"/>
        <end position="594"/>
    </location>
</feature>
<proteinExistence type="predicted"/>
<organism evidence="2 3">
    <name type="scientific">Mytilus edulis</name>
    <name type="common">Blue mussel</name>
    <dbReference type="NCBI Taxonomy" id="6550"/>
    <lineage>
        <taxon>Eukaryota</taxon>
        <taxon>Metazoa</taxon>
        <taxon>Spiralia</taxon>
        <taxon>Lophotrochozoa</taxon>
        <taxon>Mollusca</taxon>
        <taxon>Bivalvia</taxon>
        <taxon>Autobranchia</taxon>
        <taxon>Pteriomorphia</taxon>
        <taxon>Mytilida</taxon>
        <taxon>Mytiloidea</taxon>
        <taxon>Mytilidae</taxon>
        <taxon>Mytilinae</taxon>
        <taxon>Mytilus</taxon>
    </lineage>
</organism>
<gene>
    <name evidence="2" type="ORF">MEDL_54430</name>
</gene>
<evidence type="ECO:0000313" key="2">
    <source>
        <dbReference type="EMBL" id="CAG2242239.1"/>
    </source>
</evidence>
<dbReference type="InterPro" id="IPR003961">
    <property type="entry name" value="FN3_dom"/>
</dbReference>
<dbReference type="Proteomes" id="UP000683360">
    <property type="component" value="Unassembled WGS sequence"/>
</dbReference>
<accession>A0A8S3U8W2</accession>
<dbReference type="SMART" id="SM00060">
    <property type="entry name" value="FN3"/>
    <property type="match status" value="2"/>
</dbReference>
<dbReference type="InterPro" id="IPR013783">
    <property type="entry name" value="Ig-like_fold"/>
</dbReference>
<dbReference type="OrthoDB" id="6163167at2759"/>
<dbReference type="PROSITE" id="PS50853">
    <property type="entry name" value="FN3"/>
    <property type="match status" value="1"/>
</dbReference>
<comment type="caution">
    <text evidence="2">The sequence shown here is derived from an EMBL/GenBank/DDBJ whole genome shotgun (WGS) entry which is preliminary data.</text>
</comment>
<dbReference type="Pfam" id="PF00041">
    <property type="entry name" value="fn3"/>
    <property type="match status" value="1"/>
</dbReference>
<evidence type="ECO:0000259" key="1">
    <source>
        <dbReference type="PROSITE" id="PS50853"/>
    </source>
</evidence>
<dbReference type="Gene3D" id="2.60.40.10">
    <property type="entry name" value="Immunoglobulins"/>
    <property type="match status" value="3"/>
</dbReference>
<dbReference type="AlphaFoldDB" id="A0A8S3U8W2"/>
<evidence type="ECO:0000313" key="3">
    <source>
        <dbReference type="Proteomes" id="UP000683360"/>
    </source>
</evidence>
<dbReference type="EMBL" id="CAJPWZ010002639">
    <property type="protein sequence ID" value="CAG2242239.1"/>
    <property type="molecule type" value="Genomic_DNA"/>
</dbReference>
<dbReference type="PANTHER" id="PTHR46013">
    <property type="entry name" value="VASCULAR CELL ADHESION MOLECULE 1"/>
    <property type="match status" value="1"/>
</dbReference>
<reference evidence="2" key="1">
    <citation type="submission" date="2021-03" db="EMBL/GenBank/DDBJ databases">
        <authorList>
            <person name="Bekaert M."/>
        </authorList>
    </citation>
    <scope>NUCLEOTIDE SEQUENCE</scope>
</reference>
<dbReference type="InterPro" id="IPR036116">
    <property type="entry name" value="FN3_sf"/>
</dbReference>
<sequence length="748" mass="85050">MEINHTEGGKPDSPRDIKVEVIANTAKITWIIPSNQGVMFSRIFLNNSKEGDMYLDQGRKFKDIPVQSSTVEIANLKMCSEYDVRIHFIGRSGWSDYTTQKFWMTDNSFTADIHENIELSWTTSMTDFFVVMSPKQIIYFAQGNYIISNSIMKKYIYDQMSMNVSAIKITVNRVNKADAGLYISRADSNEDMVDGCCLLIVTSKPINTTVTLQPEHPFVGGNITLTCSSTIQRWPEAYKTSHLSYQFHGNTRGATDNNKLQIHKLTKSDKGTSIQCQATDDLGKSSNMSNTVTLDPYYSPQITDIWFSSDNQRYGLRTPGTFIFNEEENVKMTLRVESNPDPQIIFKSSLFKMQPIKMGNGYTDYTSNLPTLKCVDSGNFSIQASNGIPYADTRMVTLEIRCKPRNATAESDTVGAKIGSVENIVLHVISFPAPNVRWERVTGFTWKIEKDRYDYRHKIHSKIRIRSEVDFGVYGINICNRLGCIVENITLKPQDKPEAPQNVSVVTITFRSVNLSWIAGFNGGLEQTFTVQFKTIDNDKWNVLNVHINDVMTGSTIYYTLDQLRPDTSYQVTVVSTNLQGQRNTSLEFKTEVYIGRRNKYSKSDLKEKNVKSEKSDEYTIIQRNNPTFTDAYSTLQSPTESTALPTESMETNTYDECGVLANVEVYETMDDRKSGNIKDEQGSVRDELIRSDNVQVSRQGISAFLRRFRQSGSVTDFKVNTRQKMLQEVHLEFIDETIRNDLEISAR</sequence>
<dbReference type="SUPFAM" id="SSF49265">
    <property type="entry name" value="Fibronectin type III"/>
    <property type="match status" value="1"/>
</dbReference>
<dbReference type="CDD" id="cd00063">
    <property type="entry name" value="FN3"/>
    <property type="match status" value="2"/>
</dbReference>
<keyword evidence="3" id="KW-1185">Reference proteome</keyword>